<evidence type="ECO:0000256" key="2">
    <source>
        <dbReference type="HAMAP-Rule" id="MF_01477"/>
    </source>
</evidence>
<dbReference type="AlphaFoldDB" id="Q1JWH0"/>
<keyword evidence="2" id="KW-0810">Translation regulation</keyword>
<dbReference type="SUPFAM" id="SSF81301">
    <property type="entry name" value="Nucleotidyltransferase"/>
    <property type="match status" value="1"/>
</dbReference>
<accession>Q1JWH0</accession>
<dbReference type="PANTHER" id="PTHR21043:SF0">
    <property type="entry name" value="MITOCHONDRIAL ASSEMBLY OF RIBOSOMAL LARGE SUBUNIT PROTEIN 1"/>
    <property type="match status" value="1"/>
</dbReference>
<dbReference type="GO" id="GO:0005737">
    <property type="term" value="C:cytoplasm"/>
    <property type="evidence" value="ECO:0007669"/>
    <property type="project" value="UniProtKB-SubCell"/>
</dbReference>
<comment type="caution">
    <text evidence="3">The sequence shown here is derived from an EMBL/GenBank/DDBJ whole genome shotgun (WGS) entry which is preliminary data.</text>
</comment>
<dbReference type="EMBL" id="AAEW02000021">
    <property type="protein sequence ID" value="EAT14598.1"/>
    <property type="molecule type" value="Genomic_DNA"/>
</dbReference>
<comment type="similarity">
    <text evidence="1 2">Belongs to the Iojap/RsfS family.</text>
</comment>
<evidence type="ECO:0000313" key="3">
    <source>
        <dbReference type="EMBL" id="EAT14598.1"/>
    </source>
</evidence>
<keyword evidence="2" id="KW-0963">Cytoplasm</keyword>
<dbReference type="Pfam" id="PF02410">
    <property type="entry name" value="RsfS"/>
    <property type="match status" value="1"/>
</dbReference>
<dbReference type="InterPro" id="IPR004394">
    <property type="entry name" value="Iojap/RsfS/C7orf30"/>
</dbReference>
<dbReference type="HAMAP" id="MF_01477">
    <property type="entry name" value="Iojap_RsfS"/>
    <property type="match status" value="1"/>
</dbReference>
<organism evidence="3 4">
    <name type="scientific">Desulfuromonas acetoxidans (strain DSM 684 / 11070)</name>
    <dbReference type="NCBI Taxonomy" id="281689"/>
    <lineage>
        <taxon>Bacteria</taxon>
        <taxon>Pseudomonadati</taxon>
        <taxon>Thermodesulfobacteriota</taxon>
        <taxon>Desulfuromonadia</taxon>
        <taxon>Desulfuromonadales</taxon>
        <taxon>Desulfuromonadaceae</taxon>
        <taxon>Desulfuromonas</taxon>
    </lineage>
</organism>
<dbReference type="GO" id="GO:0090071">
    <property type="term" value="P:negative regulation of ribosome biogenesis"/>
    <property type="evidence" value="ECO:0007669"/>
    <property type="project" value="UniProtKB-UniRule"/>
</dbReference>
<dbReference type="PANTHER" id="PTHR21043">
    <property type="entry name" value="IOJAP SUPERFAMILY ORTHOLOG"/>
    <property type="match status" value="1"/>
</dbReference>
<dbReference type="GO" id="GO:0043023">
    <property type="term" value="F:ribosomal large subunit binding"/>
    <property type="evidence" value="ECO:0007669"/>
    <property type="project" value="TreeGrafter"/>
</dbReference>
<dbReference type="Gene3D" id="3.30.460.10">
    <property type="entry name" value="Beta Polymerase, domain 2"/>
    <property type="match status" value="1"/>
</dbReference>
<keyword evidence="2" id="KW-0678">Repressor</keyword>
<dbReference type="OrthoDB" id="9793681at2"/>
<proteinExistence type="inferred from homology"/>
<dbReference type="Proteomes" id="UP000005695">
    <property type="component" value="Unassembled WGS sequence"/>
</dbReference>
<dbReference type="GO" id="GO:0017148">
    <property type="term" value="P:negative regulation of translation"/>
    <property type="evidence" value="ECO:0007669"/>
    <property type="project" value="UniProtKB-UniRule"/>
</dbReference>
<comment type="subunit">
    <text evidence="2">Interacts with ribosomal protein uL14 (rplN).</text>
</comment>
<dbReference type="GO" id="GO:0042256">
    <property type="term" value="P:cytosolic ribosome assembly"/>
    <property type="evidence" value="ECO:0007669"/>
    <property type="project" value="UniProtKB-UniRule"/>
</dbReference>
<keyword evidence="4" id="KW-1185">Reference proteome</keyword>
<comment type="subcellular location">
    <subcellularLocation>
        <location evidence="2">Cytoplasm</location>
    </subcellularLocation>
</comment>
<evidence type="ECO:0000313" key="4">
    <source>
        <dbReference type="Proteomes" id="UP000005695"/>
    </source>
</evidence>
<reference evidence="3" key="2">
    <citation type="submission" date="2006-05" db="EMBL/GenBank/DDBJ databases">
        <title>Sequencing of the draft genome and assembly of Desulfuromonas acetoxidans DSM 684.</title>
        <authorList>
            <consortium name="US DOE Joint Genome Institute (JGI-PGF)"/>
            <person name="Copeland A."/>
            <person name="Lucas S."/>
            <person name="Lapidus A."/>
            <person name="Barry K."/>
            <person name="Detter J.C."/>
            <person name="Glavina del Rio T."/>
            <person name="Hammon N."/>
            <person name="Israni S."/>
            <person name="Dalin E."/>
            <person name="Tice H."/>
            <person name="Bruce D."/>
            <person name="Pitluck S."/>
            <person name="Richardson P."/>
        </authorList>
    </citation>
    <scope>NUCLEOTIDE SEQUENCE [LARGE SCALE GENOMIC DNA]</scope>
    <source>
        <strain evidence="3">DSM 684</strain>
    </source>
</reference>
<comment type="function">
    <text evidence="2">Functions as a ribosomal silencing factor. Interacts with ribosomal protein uL14 (rplN), blocking formation of intersubunit bridge B8. Prevents association of the 30S and 50S ribosomal subunits and the formation of functional ribosomes, thus repressing translation.</text>
</comment>
<name>Q1JWH0_DESA6</name>
<gene>
    <name evidence="2" type="primary">rsfS</name>
    <name evidence="3" type="ORF">Dace_0427</name>
</gene>
<sequence length="121" mass="13575">MQSDQRALLCSEYALDRKALDVKVLHISKLSSLADYLVLATGTSDRQVQAIAESVRLGLKQNHDLQPLAIEGMNEGRWVLLDYGDVMVHVFQQEVRSFYDLDGLWSEAAELEQPQTNKANG</sequence>
<dbReference type="InterPro" id="IPR043519">
    <property type="entry name" value="NT_sf"/>
</dbReference>
<dbReference type="RefSeq" id="WP_006002465.1">
    <property type="nucleotide sequence ID" value="NZ_AAEW02000021.1"/>
</dbReference>
<reference evidence="3" key="1">
    <citation type="submission" date="2006-05" db="EMBL/GenBank/DDBJ databases">
        <title>Annotation of the draft genome assembly of Desulfuromonas acetoxidans DSM 684.</title>
        <authorList>
            <consortium name="US DOE Joint Genome Institute (JGI-ORNL)"/>
            <person name="Larimer F."/>
            <person name="Land M."/>
            <person name="Hauser L."/>
        </authorList>
    </citation>
    <scope>NUCLEOTIDE SEQUENCE [LARGE SCALE GENOMIC DNA]</scope>
    <source>
        <strain evidence="3">DSM 684</strain>
    </source>
</reference>
<evidence type="ECO:0000256" key="1">
    <source>
        <dbReference type="ARBA" id="ARBA00010574"/>
    </source>
</evidence>
<protein>
    <recommendedName>
        <fullName evidence="2">Ribosomal silencing factor RsfS</fullName>
    </recommendedName>
</protein>
<dbReference type="NCBIfam" id="TIGR00090">
    <property type="entry name" value="rsfS_iojap_ybeB"/>
    <property type="match status" value="1"/>
</dbReference>